<reference evidence="2 3" key="1">
    <citation type="submission" date="2015-11" db="EMBL/GenBank/DDBJ databases">
        <title>Expanding the genomic diversity of Burkholderia species for the development of highly accurate diagnostics.</title>
        <authorList>
            <person name="Sahl J."/>
            <person name="Keim P."/>
            <person name="Wagner D."/>
        </authorList>
    </citation>
    <scope>NUCLEOTIDE SEQUENCE [LARGE SCALE GENOMIC DNA]</scope>
    <source>
        <strain evidence="2 3">MSMB1301WGS</strain>
    </source>
</reference>
<dbReference type="PANTHER" id="PTHR38436">
    <property type="entry name" value="POLYKETIDE CYCLASE SNOAL-LIKE DOMAIN"/>
    <property type="match status" value="1"/>
</dbReference>
<dbReference type="PANTHER" id="PTHR38436:SF1">
    <property type="entry name" value="ESTER CYCLASE"/>
    <property type="match status" value="1"/>
</dbReference>
<name>A0A105VQC3_9BURK</name>
<feature type="chain" id="PRO_5007125148" evidence="1">
    <location>
        <begin position="33"/>
        <end position="185"/>
    </location>
</feature>
<evidence type="ECO:0000313" key="2">
    <source>
        <dbReference type="EMBL" id="KVV52006.1"/>
    </source>
</evidence>
<dbReference type="RefSeq" id="WP_060104252.1">
    <property type="nucleotide sequence ID" value="NZ_LPEQ01000046.1"/>
</dbReference>
<dbReference type="InterPro" id="IPR032710">
    <property type="entry name" value="NTF2-like_dom_sf"/>
</dbReference>
<keyword evidence="3" id="KW-1185">Reference proteome</keyword>
<dbReference type="InterPro" id="IPR009959">
    <property type="entry name" value="Cyclase_SnoaL-like"/>
</dbReference>
<protein>
    <submittedName>
        <fullName evidence="2">Polyketide cyclase</fullName>
    </submittedName>
</protein>
<dbReference type="GO" id="GO:0030638">
    <property type="term" value="P:polyketide metabolic process"/>
    <property type="evidence" value="ECO:0007669"/>
    <property type="project" value="InterPro"/>
</dbReference>
<keyword evidence="1" id="KW-0732">Signal</keyword>
<dbReference type="Gene3D" id="3.10.450.50">
    <property type="match status" value="1"/>
</dbReference>
<accession>A0A105VQC3</accession>
<dbReference type="AlphaFoldDB" id="A0A105VQC3"/>
<gene>
    <name evidence="2" type="ORF">WT27_29065</name>
</gene>
<evidence type="ECO:0000313" key="3">
    <source>
        <dbReference type="Proteomes" id="UP000062317"/>
    </source>
</evidence>
<evidence type="ECO:0000256" key="1">
    <source>
        <dbReference type="SAM" id="SignalP"/>
    </source>
</evidence>
<proteinExistence type="predicted"/>
<dbReference type="Pfam" id="PF07366">
    <property type="entry name" value="SnoaL"/>
    <property type="match status" value="1"/>
</dbReference>
<sequence>MSIPFASVARPLARVIAAAACVAALSPAASRAADLLDPHALTLAADVPAAQARAQILAARRYGTFWDTGDATLARTALAADFLDRTLPAGREQGVAGPLAASRTMRAAIPDLHCDIEQMIVAGDRVVVHLHFRGHFTGTFNGTTGSGQAVDFIATDIYRIDRGRIAENWHIEDNLTLMRQLGLVG</sequence>
<dbReference type="SUPFAM" id="SSF54427">
    <property type="entry name" value="NTF2-like"/>
    <property type="match status" value="1"/>
</dbReference>
<dbReference type="EMBL" id="LPEQ01000046">
    <property type="protein sequence ID" value="KVV52006.1"/>
    <property type="molecule type" value="Genomic_DNA"/>
</dbReference>
<comment type="caution">
    <text evidence="2">The sequence shown here is derived from an EMBL/GenBank/DDBJ whole genome shotgun (WGS) entry which is preliminary data.</text>
</comment>
<feature type="signal peptide" evidence="1">
    <location>
        <begin position="1"/>
        <end position="32"/>
    </location>
</feature>
<organism evidence="2 3">
    <name type="scientific">Burkholderia territorii</name>
    <dbReference type="NCBI Taxonomy" id="1503055"/>
    <lineage>
        <taxon>Bacteria</taxon>
        <taxon>Pseudomonadati</taxon>
        <taxon>Pseudomonadota</taxon>
        <taxon>Betaproteobacteria</taxon>
        <taxon>Burkholderiales</taxon>
        <taxon>Burkholderiaceae</taxon>
        <taxon>Burkholderia</taxon>
        <taxon>Burkholderia cepacia complex</taxon>
    </lineage>
</organism>
<dbReference type="Proteomes" id="UP000062317">
    <property type="component" value="Unassembled WGS sequence"/>
</dbReference>